<accession>A0A644V345</accession>
<name>A0A644V345_9ZZZZ</name>
<comment type="caution">
    <text evidence="1">The sequence shown here is derived from an EMBL/GenBank/DDBJ whole genome shotgun (WGS) entry which is preliminary data.</text>
</comment>
<dbReference type="EMBL" id="VSSQ01000210">
    <property type="protein sequence ID" value="MPL85750.1"/>
    <property type="molecule type" value="Genomic_DNA"/>
</dbReference>
<reference evidence="1" key="1">
    <citation type="submission" date="2019-08" db="EMBL/GenBank/DDBJ databases">
        <authorList>
            <person name="Kucharzyk K."/>
            <person name="Murdoch R.W."/>
            <person name="Higgins S."/>
            <person name="Loffler F."/>
        </authorList>
    </citation>
    <scope>NUCLEOTIDE SEQUENCE</scope>
</reference>
<gene>
    <name evidence="1" type="ORF">SDC9_31723</name>
</gene>
<dbReference type="AlphaFoldDB" id="A0A644V345"/>
<sequence length="46" mass="5195">MLIPVALMRQANQKIDLNQDIFNILSPETRKVTGMSQKKCFTGTDV</sequence>
<protein>
    <submittedName>
        <fullName evidence="1">Uncharacterized protein</fullName>
    </submittedName>
</protein>
<evidence type="ECO:0000313" key="1">
    <source>
        <dbReference type="EMBL" id="MPL85750.1"/>
    </source>
</evidence>
<organism evidence="1">
    <name type="scientific">bioreactor metagenome</name>
    <dbReference type="NCBI Taxonomy" id="1076179"/>
    <lineage>
        <taxon>unclassified sequences</taxon>
        <taxon>metagenomes</taxon>
        <taxon>ecological metagenomes</taxon>
    </lineage>
</organism>
<proteinExistence type="predicted"/>